<dbReference type="AlphaFoldDB" id="A0A5N7B283"/>
<gene>
    <name evidence="1" type="ORF">BDV26DRAFT_267809</name>
</gene>
<keyword evidence="2" id="KW-1185">Reference proteome</keyword>
<accession>A0A5N7B283</accession>
<evidence type="ECO:0000313" key="2">
    <source>
        <dbReference type="Proteomes" id="UP000326198"/>
    </source>
</evidence>
<dbReference type="EMBL" id="ML736260">
    <property type="protein sequence ID" value="KAE8375439.1"/>
    <property type="molecule type" value="Genomic_DNA"/>
</dbReference>
<proteinExistence type="predicted"/>
<organism evidence="1 2">
    <name type="scientific">Aspergillus bertholletiae</name>
    <dbReference type="NCBI Taxonomy" id="1226010"/>
    <lineage>
        <taxon>Eukaryota</taxon>
        <taxon>Fungi</taxon>
        <taxon>Dikarya</taxon>
        <taxon>Ascomycota</taxon>
        <taxon>Pezizomycotina</taxon>
        <taxon>Eurotiomycetes</taxon>
        <taxon>Eurotiomycetidae</taxon>
        <taxon>Eurotiales</taxon>
        <taxon>Aspergillaceae</taxon>
        <taxon>Aspergillus</taxon>
        <taxon>Aspergillus subgen. Circumdati</taxon>
    </lineage>
</organism>
<dbReference type="Proteomes" id="UP000326198">
    <property type="component" value="Unassembled WGS sequence"/>
</dbReference>
<protein>
    <submittedName>
        <fullName evidence="1">Uncharacterized protein</fullName>
    </submittedName>
</protein>
<sequence length="104" mass="11252">MMADVCCPRQAITYLYTATLGIRIFGSRSRSFFKTGACFTLFGGISGTFVPMIGQRGSPNSGLCMSFVPSPRIRNYGGCDTAQGVMQTDMREGAKNSPYEAELV</sequence>
<evidence type="ECO:0000313" key="1">
    <source>
        <dbReference type="EMBL" id="KAE8375439.1"/>
    </source>
</evidence>
<name>A0A5N7B283_9EURO</name>
<reference evidence="1 2" key="1">
    <citation type="submission" date="2019-04" db="EMBL/GenBank/DDBJ databases">
        <title>Friends and foes A comparative genomics studyof 23 Aspergillus species from section Flavi.</title>
        <authorList>
            <consortium name="DOE Joint Genome Institute"/>
            <person name="Kjaerbolling I."/>
            <person name="Vesth T."/>
            <person name="Frisvad J.C."/>
            <person name="Nybo J.L."/>
            <person name="Theobald S."/>
            <person name="Kildgaard S."/>
            <person name="Isbrandt T."/>
            <person name="Kuo A."/>
            <person name="Sato A."/>
            <person name="Lyhne E.K."/>
            <person name="Kogle M.E."/>
            <person name="Wiebenga A."/>
            <person name="Kun R.S."/>
            <person name="Lubbers R.J."/>
            <person name="Makela M.R."/>
            <person name="Barry K."/>
            <person name="Chovatia M."/>
            <person name="Clum A."/>
            <person name="Daum C."/>
            <person name="Haridas S."/>
            <person name="He G."/>
            <person name="LaButti K."/>
            <person name="Lipzen A."/>
            <person name="Mondo S."/>
            <person name="Riley R."/>
            <person name="Salamov A."/>
            <person name="Simmons B.A."/>
            <person name="Magnuson J.K."/>
            <person name="Henrissat B."/>
            <person name="Mortensen U.H."/>
            <person name="Larsen T.O."/>
            <person name="Devries R.P."/>
            <person name="Grigoriev I.V."/>
            <person name="Machida M."/>
            <person name="Baker S.E."/>
            <person name="Andersen M.R."/>
        </authorList>
    </citation>
    <scope>NUCLEOTIDE SEQUENCE [LARGE SCALE GENOMIC DNA]</scope>
    <source>
        <strain evidence="1 2">IBT 29228</strain>
    </source>
</reference>